<feature type="transmembrane region" description="Helical" evidence="1">
    <location>
        <begin position="30"/>
        <end position="48"/>
    </location>
</feature>
<proteinExistence type="predicted"/>
<reference evidence="2" key="1">
    <citation type="submission" date="2021-01" db="EMBL/GenBank/DDBJ databases">
        <authorList>
            <consortium name="Genoscope - CEA"/>
            <person name="William W."/>
        </authorList>
    </citation>
    <scope>NUCLEOTIDE SEQUENCE</scope>
</reference>
<evidence type="ECO:0000256" key="1">
    <source>
        <dbReference type="SAM" id="Phobius"/>
    </source>
</evidence>
<accession>A0A8S1WFB6</accession>
<evidence type="ECO:0000313" key="3">
    <source>
        <dbReference type="Proteomes" id="UP000689195"/>
    </source>
</evidence>
<comment type="caution">
    <text evidence="2">The sequence shown here is derived from an EMBL/GenBank/DDBJ whole genome shotgun (WGS) entry which is preliminary data.</text>
</comment>
<keyword evidence="1" id="KW-1133">Transmembrane helix</keyword>
<dbReference type="EMBL" id="CAJJDO010000089">
    <property type="protein sequence ID" value="CAD8187365.1"/>
    <property type="molecule type" value="Genomic_DNA"/>
</dbReference>
<sequence length="138" mass="16119">MLFPVGLQEELAQSQQLDSKLVVLQQPHPLFLNYIYIGLLLLILELQLSHSKHGRFNNQKLVQVKGKYNTKLTIIQKIQQMVQYHQLASNILLIVLPLKQMQIFYMFLGNYQLISLIALRGYDINNVANIRLKYTMLH</sequence>
<evidence type="ECO:0008006" key="4">
    <source>
        <dbReference type="Google" id="ProtNLM"/>
    </source>
</evidence>
<dbReference type="AlphaFoldDB" id="A0A8S1WFB6"/>
<keyword evidence="3" id="KW-1185">Reference proteome</keyword>
<dbReference type="Proteomes" id="UP000689195">
    <property type="component" value="Unassembled WGS sequence"/>
</dbReference>
<keyword evidence="1" id="KW-0472">Membrane</keyword>
<protein>
    <recommendedName>
        <fullName evidence="4">Transmembrane protein</fullName>
    </recommendedName>
</protein>
<evidence type="ECO:0000313" key="2">
    <source>
        <dbReference type="EMBL" id="CAD8187365.1"/>
    </source>
</evidence>
<gene>
    <name evidence="2" type="ORF">PPENT_87.1.T0890039</name>
</gene>
<name>A0A8S1WFB6_9CILI</name>
<organism evidence="2 3">
    <name type="scientific">Paramecium pentaurelia</name>
    <dbReference type="NCBI Taxonomy" id="43138"/>
    <lineage>
        <taxon>Eukaryota</taxon>
        <taxon>Sar</taxon>
        <taxon>Alveolata</taxon>
        <taxon>Ciliophora</taxon>
        <taxon>Intramacronucleata</taxon>
        <taxon>Oligohymenophorea</taxon>
        <taxon>Peniculida</taxon>
        <taxon>Parameciidae</taxon>
        <taxon>Paramecium</taxon>
    </lineage>
</organism>
<keyword evidence="1" id="KW-0812">Transmembrane</keyword>